<evidence type="ECO:0000313" key="1">
    <source>
        <dbReference type="EMBL" id="CAI5780478.1"/>
    </source>
</evidence>
<dbReference type="Proteomes" id="UP001178461">
    <property type="component" value="Chromosome 7"/>
</dbReference>
<sequence>MNTFEGFCTLACSMEDDYWVDETPGMLLSSNSTQRCKSPAGTPTYVSESPPSWMLPLPRVVPLLLEVGRWDPLPPS</sequence>
<proteinExistence type="predicted"/>
<dbReference type="AlphaFoldDB" id="A0AA35KN70"/>
<gene>
    <name evidence="1" type="ORF">PODLI_1B001096</name>
</gene>
<evidence type="ECO:0000313" key="2">
    <source>
        <dbReference type="Proteomes" id="UP001178461"/>
    </source>
</evidence>
<name>A0AA35KN70_9SAUR</name>
<organism evidence="1 2">
    <name type="scientific">Podarcis lilfordi</name>
    <name type="common">Lilford's wall lizard</name>
    <dbReference type="NCBI Taxonomy" id="74358"/>
    <lineage>
        <taxon>Eukaryota</taxon>
        <taxon>Metazoa</taxon>
        <taxon>Chordata</taxon>
        <taxon>Craniata</taxon>
        <taxon>Vertebrata</taxon>
        <taxon>Euteleostomi</taxon>
        <taxon>Lepidosauria</taxon>
        <taxon>Squamata</taxon>
        <taxon>Bifurcata</taxon>
        <taxon>Unidentata</taxon>
        <taxon>Episquamata</taxon>
        <taxon>Laterata</taxon>
        <taxon>Lacertibaenia</taxon>
        <taxon>Lacertidae</taxon>
        <taxon>Podarcis</taxon>
    </lineage>
</organism>
<dbReference type="EMBL" id="OX395132">
    <property type="protein sequence ID" value="CAI5780478.1"/>
    <property type="molecule type" value="Genomic_DNA"/>
</dbReference>
<reference evidence="1" key="1">
    <citation type="submission" date="2022-12" db="EMBL/GenBank/DDBJ databases">
        <authorList>
            <person name="Alioto T."/>
            <person name="Alioto T."/>
            <person name="Gomez Garrido J."/>
        </authorList>
    </citation>
    <scope>NUCLEOTIDE SEQUENCE</scope>
</reference>
<accession>A0AA35KN70</accession>
<keyword evidence="2" id="KW-1185">Reference proteome</keyword>
<protein>
    <submittedName>
        <fullName evidence="1">Uncharacterized protein</fullName>
    </submittedName>
</protein>